<dbReference type="InterPro" id="IPR015661">
    <property type="entry name" value="Bub1/Mad3"/>
</dbReference>
<dbReference type="EMBL" id="OZ004260">
    <property type="protein sequence ID" value="CAK7922079.1"/>
    <property type="molecule type" value="Genomic_DNA"/>
</dbReference>
<keyword evidence="8" id="KW-0808">Transferase</keyword>
<dbReference type="SUPFAM" id="SSF56112">
    <property type="entry name" value="Protein kinase-like (PK-like)"/>
    <property type="match status" value="1"/>
</dbReference>
<dbReference type="PROSITE" id="PS00108">
    <property type="entry name" value="PROTEIN_KINASE_ST"/>
    <property type="match status" value="1"/>
</dbReference>
<keyword evidence="2" id="KW-0158">Chromosome</keyword>
<evidence type="ECO:0000256" key="1">
    <source>
        <dbReference type="ARBA" id="ARBA00004629"/>
    </source>
</evidence>
<dbReference type="Pfam" id="PF08311">
    <property type="entry name" value="Mad3_BUB1_I"/>
    <property type="match status" value="1"/>
</dbReference>
<dbReference type="Proteomes" id="UP001497600">
    <property type="component" value="Chromosome H"/>
</dbReference>
<keyword evidence="8" id="KW-0418">Kinase</keyword>
<dbReference type="InterPro" id="IPR000719">
    <property type="entry name" value="Prot_kinase_dom"/>
</dbReference>
<dbReference type="Gene3D" id="1.10.510.10">
    <property type="entry name" value="Transferase(Phosphotransferase) domain 1"/>
    <property type="match status" value="1"/>
</dbReference>
<evidence type="ECO:0000313" key="8">
    <source>
        <dbReference type="EMBL" id="CAK7922079.1"/>
    </source>
</evidence>
<dbReference type="InterPro" id="IPR012572">
    <property type="entry name" value="Mad3/Bub1_II"/>
</dbReference>
<protein>
    <submittedName>
        <fullName evidence="8">Checkpoint serine/threonine-protein kinase Bub1p</fullName>
    </submittedName>
</protein>
<comment type="subcellular location">
    <subcellularLocation>
        <location evidence="1">Chromosome</location>
        <location evidence="1">Centromere</location>
        <location evidence="1">Kinetochore</location>
    </subcellularLocation>
</comment>
<keyword evidence="4" id="KW-0137">Centromere</keyword>
<feature type="region of interest" description="Disordered" evidence="5">
    <location>
        <begin position="407"/>
        <end position="435"/>
    </location>
</feature>
<feature type="compositionally biased region" description="Polar residues" evidence="5">
    <location>
        <begin position="482"/>
        <end position="503"/>
    </location>
</feature>
<dbReference type="SMART" id="SM00220">
    <property type="entry name" value="S_TKc"/>
    <property type="match status" value="1"/>
</dbReference>
<accession>A0ABP0EMU6</accession>
<reference evidence="8 9" key="1">
    <citation type="submission" date="2024-01" db="EMBL/GenBank/DDBJ databases">
        <authorList>
            <consortium name="Genoscope - CEA"/>
            <person name="William W."/>
        </authorList>
    </citation>
    <scope>NUCLEOTIDE SEQUENCE [LARGE SCALE GENOMIC DNA]</scope>
    <source>
        <strain evidence="8 9">29B2s-10</strain>
    </source>
</reference>
<name>A0ABP0EMU6_9ASCO</name>
<evidence type="ECO:0000259" key="7">
    <source>
        <dbReference type="PROSITE" id="PS51489"/>
    </source>
</evidence>
<dbReference type="PROSITE" id="PS51489">
    <property type="entry name" value="BUB1_N"/>
    <property type="match status" value="1"/>
</dbReference>
<dbReference type="SMART" id="SM00777">
    <property type="entry name" value="Mad3_BUB1_I"/>
    <property type="match status" value="1"/>
</dbReference>
<feature type="compositionally biased region" description="Polar residues" evidence="5">
    <location>
        <begin position="421"/>
        <end position="435"/>
    </location>
</feature>
<evidence type="ECO:0000313" key="9">
    <source>
        <dbReference type="Proteomes" id="UP001497600"/>
    </source>
</evidence>
<evidence type="ECO:0000256" key="4">
    <source>
        <dbReference type="ARBA" id="ARBA00023328"/>
    </source>
</evidence>
<dbReference type="Pfam" id="PF00069">
    <property type="entry name" value="Pkinase"/>
    <property type="match status" value="1"/>
</dbReference>
<evidence type="ECO:0000256" key="3">
    <source>
        <dbReference type="ARBA" id="ARBA00022838"/>
    </source>
</evidence>
<gene>
    <name evidence="8" type="primary">BUB1</name>
    <name evidence="8" type="ORF">CAAN4_H22430</name>
</gene>
<feature type="region of interest" description="Disordered" evidence="5">
    <location>
        <begin position="482"/>
        <end position="525"/>
    </location>
</feature>
<proteinExistence type="predicted"/>
<keyword evidence="9" id="KW-1185">Reference proteome</keyword>
<dbReference type="PANTHER" id="PTHR14030">
    <property type="entry name" value="MITOTIC CHECKPOINT SERINE/THREONINE-PROTEIN KINASE BUB1"/>
    <property type="match status" value="1"/>
</dbReference>
<dbReference type="InterPro" id="IPR008271">
    <property type="entry name" value="Ser/Thr_kinase_AS"/>
</dbReference>
<sequence length="922" mass="105707">MVDAALLESHKENIQPLSGGRPASKLGMALNHDMDKATIKSQRQLQREKFEKELQKFDELDDPLQVYCDYVSWTHTTYPQGSNTESGLLSLLERCTSQFRDVLHYKNDPRYLKLWLQYKDYSDSPRDIFVYLAKKDIGTSLALYYEEFANYLEIQGNIRDAEEIYTMGIQAEARPLKRLERSYVHFKDRTSTDTAVQDDSERSIGNVLSLKRGGENRDNESHVALGEGYGDTNNNTNIRKKPKLQVFNDEDDEQNVLQQIFSSTTDSNIGTIKLRTKENQIAAKPWSGEVIKQQLKRQPLAAKIPVFRDTPSENDVVGADPKNDMPEYTTEELLSGGPIYTTVRYPGKKPERVHINMDLIYPVGEEECCLDEVFAMKWQQQMNSSLKLQEEAKVSVEEENYITEKSNSLTIPLKDEDEDSTLPNNNNRPNSPTMTMFSRMATNEVLTMFNDAANNLNSEDEEGKTDFTEDNTTNYDGFVTETIQNPLTNNRVETPALETQKTPPTDHYDSSDGNSSPFIERPSAGNIDNGGVLGFQTYDPMDEVLRDALLSRLPVDISSYPGFYDYSTTRMSKLVKFPKITNDKSHLIQKGAKDSIINYCGNEIFCLRYELGKGGYGTVYLVETETGEFKAMKIESPATKWEFYILCQIHRRLQGFAQSARSMIIQPESLYYFADESYLTMNYANKGTLLDVVNYFKDQGSVVDEALVIFLTIELLRSIEILHNIGIIHGDLKADNCMIRLVSDEDEEKLSEEFNRSKSSGWNDRGITLIDFGRAIDLTLFHNNKSIPRFVSHWKSEQQDCPQMNKGEPWSYEADYYGVASIIHTLLFGKYIEIQEKQDGKYKLSNNLKRYWQVELWAPLFETLLNPPNPMDLPAINDIQRHRSTFEKWLEENSKSRGLKQVLLGIEQEFGRTNRRLLKSLQ</sequence>
<feature type="domain" description="Protein kinase" evidence="6">
    <location>
        <begin position="605"/>
        <end position="890"/>
    </location>
</feature>
<keyword evidence="3" id="KW-0995">Kinetochore</keyword>
<dbReference type="GO" id="GO:0016301">
    <property type="term" value="F:kinase activity"/>
    <property type="evidence" value="ECO:0007669"/>
    <property type="project" value="UniProtKB-KW"/>
</dbReference>
<dbReference type="PROSITE" id="PS50011">
    <property type="entry name" value="PROTEIN_KINASE_DOM"/>
    <property type="match status" value="1"/>
</dbReference>
<organism evidence="8 9">
    <name type="scientific">[Candida] anglica</name>
    <dbReference type="NCBI Taxonomy" id="148631"/>
    <lineage>
        <taxon>Eukaryota</taxon>
        <taxon>Fungi</taxon>
        <taxon>Dikarya</taxon>
        <taxon>Ascomycota</taxon>
        <taxon>Saccharomycotina</taxon>
        <taxon>Pichiomycetes</taxon>
        <taxon>Debaryomycetaceae</taxon>
        <taxon>Kurtzmaniella</taxon>
    </lineage>
</organism>
<dbReference type="InterPro" id="IPR013212">
    <property type="entry name" value="Mad3/Bub1_I"/>
</dbReference>
<evidence type="ECO:0000256" key="2">
    <source>
        <dbReference type="ARBA" id="ARBA00022454"/>
    </source>
</evidence>
<dbReference type="InterPro" id="IPR011009">
    <property type="entry name" value="Kinase-like_dom_sf"/>
</dbReference>
<dbReference type="Pfam" id="PF08171">
    <property type="entry name" value="Mad3_BUB1_II"/>
    <property type="match status" value="1"/>
</dbReference>
<feature type="domain" description="BUB1 N-terminal" evidence="7">
    <location>
        <begin position="50"/>
        <end position="209"/>
    </location>
</feature>
<dbReference type="Gene3D" id="6.10.20.170">
    <property type="match status" value="1"/>
</dbReference>
<dbReference type="PANTHER" id="PTHR14030:SF4">
    <property type="entry name" value="BUB1 KINASE, ISOFORM A-RELATED"/>
    <property type="match status" value="1"/>
</dbReference>
<evidence type="ECO:0000259" key="6">
    <source>
        <dbReference type="PROSITE" id="PS50011"/>
    </source>
</evidence>
<dbReference type="Gene3D" id="1.25.40.430">
    <property type="match status" value="1"/>
</dbReference>
<dbReference type="CDD" id="cd13981">
    <property type="entry name" value="STKc_Bub1_BubR1"/>
    <property type="match status" value="1"/>
</dbReference>
<evidence type="ECO:0000256" key="5">
    <source>
        <dbReference type="SAM" id="MobiDB-lite"/>
    </source>
</evidence>